<proteinExistence type="predicted"/>
<feature type="non-terminal residue" evidence="1">
    <location>
        <position position="461"/>
    </location>
</feature>
<evidence type="ECO:0000313" key="2">
    <source>
        <dbReference type="Proteomes" id="UP000789920"/>
    </source>
</evidence>
<protein>
    <submittedName>
        <fullName evidence="1">23130_t:CDS:1</fullName>
    </submittedName>
</protein>
<organism evidence="1 2">
    <name type="scientific">Racocetra persica</name>
    <dbReference type="NCBI Taxonomy" id="160502"/>
    <lineage>
        <taxon>Eukaryota</taxon>
        <taxon>Fungi</taxon>
        <taxon>Fungi incertae sedis</taxon>
        <taxon>Mucoromycota</taxon>
        <taxon>Glomeromycotina</taxon>
        <taxon>Glomeromycetes</taxon>
        <taxon>Diversisporales</taxon>
        <taxon>Gigasporaceae</taxon>
        <taxon>Racocetra</taxon>
    </lineage>
</organism>
<keyword evidence="2" id="KW-1185">Reference proteome</keyword>
<evidence type="ECO:0000313" key="1">
    <source>
        <dbReference type="EMBL" id="CAG8759273.1"/>
    </source>
</evidence>
<sequence>MDKTFFADIADDYKKLYETREGCDVIIFSGQDPNVKKIRAHSLVLRTRSTYFRGLFSSNWAEKTKEGYFILKKPNINSLVIEIILKFLYCGVVDLQTLEGATVLELLIATDELGIEKLIEHVQKFLIKHCYEFLKQNSVKMLHIVTRHEAFGELREVSFDFICQSPDLLFSSDKFFSLEEDVLKLILKCDDLDMDESIIWEQVIKWGIAQHPKFKSDVKKFANGDFETLKTTLHGLLQLVRFHQIDKEKIISKVWPFRRLLSDDLIEDILRCHFVSSATPLYNVLPAREGLKFEIDSVLINKRIALLFIKWIDNGTSNDEDLKKIGYSFNLIFRSSRDGLISSTFHQKCDNKGATIVVGKVSNSNKLVGGYNPLNWSGNGQYRNTTDSFLFSLSDLNNPKSATLGRVTNGVNAVYCRNSYGPTFGGGHDLYAPNNNSNWSFNVNSYPSINLPGSVSISDYE</sequence>
<dbReference type="EMBL" id="CAJVQC010035538">
    <property type="protein sequence ID" value="CAG8759273.1"/>
    <property type="molecule type" value="Genomic_DNA"/>
</dbReference>
<reference evidence="1" key="1">
    <citation type="submission" date="2021-06" db="EMBL/GenBank/DDBJ databases">
        <authorList>
            <person name="Kallberg Y."/>
            <person name="Tangrot J."/>
            <person name="Rosling A."/>
        </authorList>
    </citation>
    <scope>NUCLEOTIDE SEQUENCE</scope>
    <source>
        <strain evidence="1">MA461A</strain>
    </source>
</reference>
<comment type="caution">
    <text evidence="1">The sequence shown here is derived from an EMBL/GenBank/DDBJ whole genome shotgun (WGS) entry which is preliminary data.</text>
</comment>
<dbReference type="Proteomes" id="UP000789920">
    <property type="component" value="Unassembled WGS sequence"/>
</dbReference>
<gene>
    <name evidence="1" type="ORF">RPERSI_LOCUS15044</name>
</gene>
<accession>A0ACA9QN90</accession>
<name>A0ACA9QN90_9GLOM</name>